<feature type="region of interest" description="Disordered" evidence="15">
    <location>
        <begin position="1192"/>
        <end position="1221"/>
    </location>
</feature>
<dbReference type="GO" id="GO:0000819">
    <property type="term" value="P:sister chromatid segregation"/>
    <property type="evidence" value="ECO:0007669"/>
    <property type="project" value="TreeGrafter"/>
</dbReference>
<evidence type="ECO:0000313" key="19">
    <source>
        <dbReference type="Proteomes" id="UP001157974"/>
    </source>
</evidence>
<dbReference type="InterPro" id="IPR036890">
    <property type="entry name" value="HATPase_C_sf"/>
</dbReference>
<evidence type="ECO:0000256" key="2">
    <source>
        <dbReference type="ARBA" id="ARBA00001913"/>
    </source>
</evidence>
<evidence type="ECO:0000256" key="6">
    <source>
        <dbReference type="ARBA" id="ARBA00022741"/>
    </source>
</evidence>
<dbReference type="InterPro" id="IPR006171">
    <property type="entry name" value="TOPRIM_dom"/>
</dbReference>
<dbReference type="PRINTS" id="PR00418">
    <property type="entry name" value="TPI2FAMILY"/>
</dbReference>
<dbReference type="InterPro" id="IPR014721">
    <property type="entry name" value="Ribsml_uS5_D2-typ_fold_subgr"/>
</dbReference>
<dbReference type="EC" id="5.6.2.2" evidence="13"/>
<dbReference type="Pfam" id="PF00204">
    <property type="entry name" value="DNA_gyraseB"/>
    <property type="match status" value="1"/>
</dbReference>
<evidence type="ECO:0000256" key="10">
    <source>
        <dbReference type="ARBA" id="ARBA00023125"/>
    </source>
</evidence>
<keyword evidence="9 12" id="KW-0799">Topoisomerase</keyword>
<dbReference type="Gene3D" id="3.30.1490.30">
    <property type="match status" value="1"/>
</dbReference>
<keyword evidence="8" id="KW-0460">Magnesium</keyword>
<evidence type="ECO:0000256" key="9">
    <source>
        <dbReference type="ARBA" id="ARBA00023029"/>
    </source>
</evidence>
<comment type="function">
    <text evidence="13">Control of topological states of DNA by transient breakage and subsequent rejoining of DNA strands. Topoisomerase II makes double-strand breaks.</text>
</comment>
<evidence type="ECO:0000259" key="16">
    <source>
        <dbReference type="PROSITE" id="PS50880"/>
    </source>
</evidence>
<dbReference type="PROSITE" id="PS00177">
    <property type="entry name" value="TOPOISOMERASE_II"/>
    <property type="match status" value="1"/>
</dbReference>
<dbReference type="Gene3D" id="3.90.199.10">
    <property type="entry name" value="Topoisomerase II, domain 5"/>
    <property type="match status" value="1"/>
</dbReference>
<keyword evidence="11 12" id="KW-0413">Isomerase</keyword>
<sequence length="1221" mass="138057">MLGLHRLRWGFSHHGFRPFGSRGYTSTAYRRNVSVDPSSMYRKLSPVEHVLLRPEVYLGTVQPVTRMMWFPKKVGHNWRVLPSEVKLVPAFAKIFDEIIVNAADNYQRDPSTSRIDVNVDPELNLIKVSNDGRGPPVTVHRHEQVYIPEMIFGTLLTGSNFGDSLGERTTAGRHGYGAKLTNIMSTEFTVHTSDPTRRKTFSQSFYNNMRDRNSPVIEEGLALQNSTTIEFRPDLVRFGMQRLDNDAVEFMRKRTWDIAACLADEGVQVTFNGDRIPFTSFRDYAALHGREPVSDSSLIFGSGRRFQYGMRILSEDERSPLVGVQQVSFVNSVATYRGGSHVQLVLERVLKAAGATPEDRVSNAIVRSNVLLFAKATLDKPSFESQSKEMLTTKLDEARNNLKMAARFIPDVTKSSGLVELLARAVESNSWKNLQATARTNKKDRKHLLVPKLEDALKAGKNEGDQCTLIVTEGDSAKALAMAGLAVIGRDIYGVYPLRGKMLNVRDQATKTVAKNEELTNIVRVLGLRYGVDYSKPHERATLRYRKIMLMTDQDHDGHHIKALMMNFFHHFWPELLQSNSFFETFSTPIVKAIHPKLGVTPFYDLKAVEEYKQTLDPATLEGTTFKYYKGLGTSTREEGQEYFRDIDNHRSSFKWTEGASDLIDMVFRRDRTQERKDWFYRENPGTKLFNNRIVEYEDFLNNEVLEFSRANVIRSIPNIVDGMKPSQRKIMFACMKKNLYQKEMKVAQLSGYVSETTAYHHGESSIQNTITKMAQAFVGANNLPLLLPGGQFGTRLQGGDDHASARYLFTKLSPLVRKIFVPEDDLILRHKEDDGQSVEPETFYPIVPMILINGTQGIGSGFSTIVPGHDVVDIIDNILNILDGGRCQQLKPYGRGFTGTISQDGETGDWISEGIMEIPTGNRGKNHAKITELPLGMWTENYRSHLLDMEAKGDVVKRFREKFTDSTVMFDVYFTKTGAEMLAGKRRKGKDIMTALNLRKKVSSVYYLFDEHANIRRFNGAEHVLEEFVDVRMDKYAARKAAALAKLQEDLASLETKMRFSKLVNSGKLKLFNRPLEEIAAELNSLNFNAVGGNLLGYSYLLNTSFSQLTAEAIDVLSKKYNKVADDVKQLEEASPSDLYREDLKELLKAIREESRPGKSMAVVDRAHQSELRQDREEEYMGRIEQLIRRLNRTSTPGSKVDEGDSSGEQATKLAMGGSL</sequence>
<evidence type="ECO:0000313" key="18">
    <source>
        <dbReference type="EMBL" id="KAJ8907695.1"/>
    </source>
</evidence>
<accession>A0AAV8UYL8</accession>
<evidence type="ECO:0000256" key="8">
    <source>
        <dbReference type="ARBA" id="ARBA00022842"/>
    </source>
</evidence>
<dbReference type="GO" id="GO:0003918">
    <property type="term" value="F:DNA topoisomerase type II (double strand cut, ATP-hydrolyzing) activity"/>
    <property type="evidence" value="ECO:0007669"/>
    <property type="project" value="UniProtKB-UniRule"/>
</dbReference>
<dbReference type="InterPro" id="IPR013758">
    <property type="entry name" value="Topo_IIA_A/C_ab"/>
</dbReference>
<dbReference type="Gene3D" id="1.10.268.10">
    <property type="entry name" value="Topoisomerase, domain 3"/>
    <property type="match status" value="1"/>
</dbReference>
<dbReference type="InterPro" id="IPR050634">
    <property type="entry name" value="DNA_Topoisomerase_II"/>
</dbReference>
<dbReference type="InterPro" id="IPR013506">
    <property type="entry name" value="Topo_IIA_bsu_dom2"/>
</dbReference>
<dbReference type="InterPro" id="IPR018522">
    <property type="entry name" value="TopoIIA_CS"/>
</dbReference>
<dbReference type="SMART" id="SM00434">
    <property type="entry name" value="TOP4c"/>
    <property type="match status" value="1"/>
</dbReference>
<comment type="similarity">
    <text evidence="4 13">Belongs to the type II topoisomerase family.</text>
</comment>
<dbReference type="GO" id="GO:0000712">
    <property type="term" value="P:resolution of meiotic recombination intermediates"/>
    <property type="evidence" value="ECO:0007669"/>
    <property type="project" value="TreeGrafter"/>
</dbReference>
<dbReference type="Gene3D" id="3.30.565.10">
    <property type="entry name" value="Histidine kinase-like ATPase, C-terminal domain"/>
    <property type="match status" value="1"/>
</dbReference>
<dbReference type="PROSITE" id="PS50880">
    <property type="entry name" value="TOPRIM"/>
    <property type="match status" value="1"/>
</dbReference>
<dbReference type="SUPFAM" id="SSF56719">
    <property type="entry name" value="Type II DNA topoisomerase"/>
    <property type="match status" value="1"/>
</dbReference>
<dbReference type="GO" id="GO:0005524">
    <property type="term" value="F:ATP binding"/>
    <property type="evidence" value="ECO:0007669"/>
    <property type="project" value="UniProtKB-UniRule"/>
</dbReference>
<keyword evidence="14" id="KW-0175">Coiled coil</keyword>
<evidence type="ECO:0000256" key="3">
    <source>
        <dbReference type="ARBA" id="ARBA00001946"/>
    </source>
</evidence>
<organism evidence="18 19">
    <name type="scientific">Rhodosorus marinus</name>
    <dbReference type="NCBI Taxonomy" id="101924"/>
    <lineage>
        <taxon>Eukaryota</taxon>
        <taxon>Rhodophyta</taxon>
        <taxon>Stylonematophyceae</taxon>
        <taxon>Stylonematales</taxon>
        <taxon>Stylonemataceae</taxon>
        <taxon>Rhodosorus</taxon>
    </lineage>
</organism>
<keyword evidence="5" id="KW-0479">Metal-binding</keyword>
<dbReference type="GO" id="GO:0005634">
    <property type="term" value="C:nucleus"/>
    <property type="evidence" value="ECO:0007669"/>
    <property type="project" value="TreeGrafter"/>
</dbReference>
<dbReference type="InterPro" id="IPR013759">
    <property type="entry name" value="Topo_IIA_B_C"/>
</dbReference>
<dbReference type="SMART" id="SM00433">
    <property type="entry name" value="TOP2c"/>
    <property type="match status" value="1"/>
</dbReference>
<dbReference type="InterPro" id="IPR031660">
    <property type="entry name" value="TOPRIM_C"/>
</dbReference>
<dbReference type="Proteomes" id="UP001157974">
    <property type="component" value="Unassembled WGS sequence"/>
</dbReference>
<evidence type="ECO:0000256" key="15">
    <source>
        <dbReference type="SAM" id="MobiDB-lite"/>
    </source>
</evidence>
<dbReference type="Gene3D" id="3.30.1360.40">
    <property type="match status" value="1"/>
</dbReference>
<dbReference type="FunFam" id="3.90.199.10:FF:000002">
    <property type="entry name" value="DNA topoisomerase 2"/>
    <property type="match status" value="1"/>
</dbReference>
<dbReference type="GO" id="GO:0046872">
    <property type="term" value="F:metal ion binding"/>
    <property type="evidence" value="ECO:0007669"/>
    <property type="project" value="UniProtKB-KW"/>
</dbReference>
<evidence type="ECO:0000256" key="12">
    <source>
        <dbReference type="PROSITE-ProRule" id="PRU01384"/>
    </source>
</evidence>
<comment type="cofactor">
    <cofactor evidence="3">
        <name>Mg(2+)</name>
        <dbReference type="ChEBI" id="CHEBI:18420"/>
    </cofactor>
</comment>
<dbReference type="PROSITE" id="PS52040">
    <property type="entry name" value="TOPO_IIA"/>
    <property type="match status" value="1"/>
</dbReference>
<dbReference type="FunFam" id="3.40.50.670:FF:000001">
    <property type="entry name" value="DNA topoisomerase 2"/>
    <property type="match status" value="1"/>
</dbReference>
<protein>
    <recommendedName>
        <fullName evidence="13">DNA topoisomerase 2</fullName>
        <ecNumber evidence="13">5.6.2.2</ecNumber>
    </recommendedName>
</protein>
<evidence type="ECO:0000256" key="5">
    <source>
        <dbReference type="ARBA" id="ARBA00022723"/>
    </source>
</evidence>
<dbReference type="PRINTS" id="PR01158">
    <property type="entry name" value="TOPISMRASEII"/>
</dbReference>
<name>A0AAV8UYL8_9RHOD</name>
<comment type="subunit">
    <text evidence="13">Homodimer.</text>
</comment>
<evidence type="ECO:0000256" key="1">
    <source>
        <dbReference type="ARBA" id="ARBA00000185"/>
    </source>
</evidence>
<dbReference type="SUPFAM" id="SSF54211">
    <property type="entry name" value="Ribosomal protein S5 domain 2-like"/>
    <property type="match status" value="1"/>
</dbReference>
<evidence type="ECO:0000259" key="17">
    <source>
        <dbReference type="PROSITE" id="PS52040"/>
    </source>
</evidence>
<keyword evidence="7 13" id="KW-0067">ATP-binding</keyword>
<feature type="coiled-coil region" evidence="14">
    <location>
        <begin position="1038"/>
        <end position="1065"/>
    </location>
</feature>
<evidence type="ECO:0000256" key="4">
    <source>
        <dbReference type="ARBA" id="ARBA00011080"/>
    </source>
</evidence>
<proteinExistence type="inferred from homology"/>
<dbReference type="GO" id="GO:0003677">
    <property type="term" value="F:DNA binding"/>
    <property type="evidence" value="ECO:0007669"/>
    <property type="project" value="UniProtKB-UniRule"/>
</dbReference>
<dbReference type="InterPro" id="IPR001241">
    <property type="entry name" value="Topo_IIA"/>
</dbReference>
<evidence type="ECO:0000256" key="11">
    <source>
        <dbReference type="ARBA" id="ARBA00023235"/>
    </source>
</evidence>
<evidence type="ECO:0000256" key="7">
    <source>
        <dbReference type="ARBA" id="ARBA00022840"/>
    </source>
</evidence>
<dbReference type="PANTHER" id="PTHR10169:SF38">
    <property type="entry name" value="DNA TOPOISOMERASE 2"/>
    <property type="match status" value="1"/>
</dbReference>
<feature type="active site" description="O-(5'-phospho-DNA)-tyrosine intermediate" evidence="12">
    <location>
        <position position="808"/>
    </location>
</feature>
<comment type="catalytic activity">
    <reaction evidence="1 12 13">
        <text>ATP-dependent breakage, passage and rejoining of double-stranded DNA.</text>
        <dbReference type="EC" id="5.6.2.2"/>
    </reaction>
</comment>
<keyword evidence="6 13" id="KW-0547">Nucleotide-binding</keyword>
<dbReference type="Pfam" id="PF16898">
    <property type="entry name" value="TOPRIM_C"/>
    <property type="match status" value="1"/>
</dbReference>
<keyword evidence="19" id="KW-1185">Reference proteome</keyword>
<dbReference type="EMBL" id="JAMWBK010000002">
    <property type="protein sequence ID" value="KAJ8907695.1"/>
    <property type="molecule type" value="Genomic_DNA"/>
</dbReference>
<dbReference type="InterPro" id="IPR020568">
    <property type="entry name" value="Ribosomal_Su5_D2-typ_SF"/>
</dbReference>
<dbReference type="SUPFAM" id="SSF55874">
    <property type="entry name" value="ATPase domain of HSP90 chaperone/DNA topoisomerase II/histidine kinase"/>
    <property type="match status" value="1"/>
</dbReference>
<dbReference type="InterPro" id="IPR002205">
    <property type="entry name" value="Topo_IIA_dom_A"/>
</dbReference>
<dbReference type="Gene3D" id="3.40.50.670">
    <property type="match status" value="1"/>
</dbReference>
<dbReference type="Gene3D" id="3.30.230.10">
    <property type="match status" value="1"/>
</dbReference>
<evidence type="ECO:0000256" key="14">
    <source>
        <dbReference type="SAM" id="Coils"/>
    </source>
</evidence>
<dbReference type="InterPro" id="IPR001154">
    <property type="entry name" value="TopoII_euk"/>
</dbReference>
<reference evidence="18 19" key="1">
    <citation type="journal article" date="2023" name="Nat. Commun.">
        <title>Origin of minicircular mitochondrial genomes in red algae.</title>
        <authorList>
            <person name="Lee Y."/>
            <person name="Cho C.H."/>
            <person name="Lee Y.M."/>
            <person name="Park S.I."/>
            <person name="Yang J.H."/>
            <person name="West J.A."/>
            <person name="Bhattacharya D."/>
            <person name="Yoon H.S."/>
        </authorList>
    </citation>
    <scope>NUCLEOTIDE SEQUENCE [LARGE SCALE GENOMIC DNA]</scope>
    <source>
        <strain evidence="18 19">CCMP1338</strain>
        <tissue evidence="18">Whole cell</tissue>
    </source>
</reference>
<feature type="domain" description="Toprim" evidence="16">
    <location>
        <begin position="467"/>
        <end position="584"/>
    </location>
</feature>
<dbReference type="InterPro" id="IPR013757">
    <property type="entry name" value="Topo_IIA_A_a_sf"/>
</dbReference>
<gene>
    <name evidence="18" type="ORF">NDN08_007802</name>
</gene>
<dbReference type="InterPro" id="IPR013760">
    <property type="entry name" value="Topo_IIA-like_dom_sf"/>
</dbReference>
<comment type="caution">
    <text evidence="18">The sequence shown here is derived from an EMBL/GenBank/DDBJ whole genome shotgun (WGS) entry which is preliminary data.</text>
</comment>
<dbReference type="PANTHER" id="PTHR10169">
    <property type="entry name" value="DNA TOPOISOMERASE/GYRASE"/>
    <property type="match status" value="1"/>
</dbReference>
<evidence type="ECO:0000256" key="13">
    <source>
        <dbReference type="RuleBase" id="RU362094"/>
    </source>
</evidence>
<dbReference type="Pfam" id="PF00521">
    <property type="entry name" value="DNA_topoisoIV"/>
    <property type="match status" value="1"/>
</dbReference>
<feature type="domain" description="Topo IIA-type catalytic" evidence="17">
    <location>
        <begin position="717"/>
        <end position="1145"/>
    </location>
</feature>
<dbReference type="Pfam" id="PF01751">
    <property type="entry name" value="Toprim"/>
    <property type="match status" value="1"/>
</dbReference>
<dbReference type="GO" id="GO:0006265">
    <property type="term" value="P:DNA topological change"/>
    <property type="evidence" value="ECO:0007669"/>
    <property type="project" value="UniProtKB-UniRule"/>
</dbReference>
<comment type="cofactor">
    <cofactor evidence="2">
        <name>Ca(2+)</name>
        <dbReference type="ChEBI" id="CHEBI:29108"/>
    </cofactor>
</comment>
<keyword evidence="10 12" id="KW-0238">DNA-binding</keyword>
<dbReference type="AlphaFoldDB" id="A0AAV8UYL8"/>